<comment type="caution">
    <text evidence="1">The sequence shown here is derived from an EMBL/GenBank/DDBJ whole genome shotgun (WGS) entry which is preliminary data.</text>
</comment>
<gene>
    <name evidence="1" type="ORF">GALL_184800</name>
</gene>
<dbReference type="InterPro" id="IPR053205">
    <property type="entry name" value="GHMP_kinase_L-arabinokinase"/>
</dbReference>
<dbReference type="SUPFAM" id="SSF53756">
    <property type="entry name" value="UDP-Glycosyltransferase/glycogen phosphorylase"/>
    <property type="match status" value="1"/>
</dbReference>
<evidence type="ECO:0000313" key="1">
    <source>
        <dbReference type="EMBL" id="OIQ99543.1"/>
    </source>
</evidence>
<sequence length="357" mass="38916">MPHLVVSISGHGFGHVAQTAPILNLLPEYMPQLRITVRSAVPLAHLRSRIHVPFDHLTSEGDIGMLMSSALDVHADDSRAAYRAFHADWDGRVANEARLLRDLGADMVFSNVGYLALAGAQRAGIANAALCSLNWSDIYRHYCGDDTIAAQIYACYANADAFLRATPGMTMGNLPNLVPVAPIAAVGTNRRDELSRHLKLSHEEKLVLVSLGGIASRLPVERWPRIDGVRWLVQESWQVTHPDAIVLESLPMGFGDLLASCDALLCKPGYGSFVEAACSGTPVLFTTREGWPEAPPLTEWLGRHGVCREVTRKQLENGDFTDALFDLWSIPVPVPPNPDGAAQAADWISRRLSLSGY</sequence>
<proteinExistence type="predicted"/>
<organism evidence="1">
    <name type="scientific">mine drainage metagenome</name>
    <dbReference type="NCBI Taxonomy" id="410659"/>
    <lineage>
        <taxon>unclassified sequences</taxon>
        <taxon>metagenomes</taxon>
        <taxon>ecological metagenomes</taxon>
    </lineage>
</organism>
<dbReference type="PANTHER" id="PTHR38134:SF2">
    <property type="entry name" value="GALACTOKINASE"/>
    <property type="match status" value="1"/>
</dbReference>
<evidence type="ECO:0008006" key="2">
    <source>
        <dbReference type="Google" id="ProtNLM"/>
    </source>
</evidence>
<reference evidence="1" key="1">
    <citation type="submission" date="2016-10" db="EMBL/GenBank/DDBJ databases">
        <title>Sequence of Gallionella enrichment culture.</title>
        <authorList>
            <person name="Poehlein A."/>
            <person name="Muehling M."/>
            <person name="Daniel R."/>
        </authorList>
    </citation>
    <scope>NUCLEOTIDE SEQUENCE</scope>
</reference>
<dbReference type="EMBL" id="MLJW01000105">
    <property type="protein sequence ID" value="OIQ99543.1"/>
    <property type="molecule type" value="Genomic_DNA"/>
</dbReference>
<protein>
    <recommendedName>
        <fullName evidence="2">Glycosyl transferase family 28 C-terminal domain-containing protein</fullName>
    </recommendedName>
</protein>
<accession>A0A1J5S607</accession>
<name>A0A1J5S607_9ZZZZ</name>
<dbReference type="AlphaFoldDB" id="A0A1J5S607"/>
<dbReference type="PANTHER" id="PTHR38134">
    <property type="entry name" value="SLR1395 PROTEIN"/>
    <property type="match status" value="1"/>
</dbReference>
<dbReference type="Gene3D" id="3.40.50.2000">
    <property type="entry name" value="Glycogen Phosphorylase B"/>
    <property type="match status" value="1"/>
</dbReference>